<dbReference type="InterPro" id="IPR014001">
    <property type="entry name" value="Helicase_ATP-bd"/>
</dbReference>
<dbReference type="InterPro" id="IPR050534">
    <property type="entry name" value="Coronavir_polyprotein_1ab"/>
</dbReference>
<dbReference type="Pfam" id="PF21138">
    <property type="entry name" value="SMUBP-2_HCS1_1B"/>
    <property type="match status" value="1"/>
</dbReference>
<dbReference type="GO" id="GO:0016787">
    <property type="term" value="F:hydrolase activity"/>
    <property type="evidence" value="ECO:0007669"/>
    <property type="project" value="UniProtKB-KW"/>
</dbReference>
<dbReference type="Pfam" id="PF13086">
    <property type="entry name" value="AAA_11"/>
    <property type="match status" value="1"/>
</dbReference>
<comment type="subcellular location">
    <subcellularLocation>
        <location evidence="1">Cytoplasm</location>
    </subcellularLocation>
</comment>
<dbReference type="RefSeq" id="WP_145433914.1">
    <property type="nucleotide sequence ID" value="NZ_CP036339.1"/>
</dbReference>
<keyword evidence="8" id="KW-0067">ATP-binding</keyword>
<evidence type="ECO:0000256" key="4">
    <source>
        <dbReference type="ARBA" id="ARBA00022490"/>
    </source>
</evidence>
<dbReference type="EMBL" id="CP036339">
    <property type="protein sequence ID" value="QDT74125.1"/>
    <property type="molecule type" value="Genomic_DNA"/>
</dbReference>
<dbReference type="InterPro" id="IPR004483">
    <property type="entry name" value="SMUBP-2/Hcs1-like"/>
</dbReference>
<reference evidence="10 11" key="1">
    <citation type="submission" date="2019-02" db="EMBL/GenBank/DDBJ databases">
        <title>Deep-cultivation of Planctomycetes and their phenomic and genomic characterization uncovers novel biology.</title>
        <authorList>
            <person name="Wiegand S."/>
            <person name="Jogler M."/>
            <person name="Boedeker C."/>
            <person name="Pinto D."/>
            <person name="Vollmers J."/>
            <person name="Rivas-Marin E."/>
            <person name="Kohn T."/>
            <person name="Peeters S.H."/>
            <person name="Heuer A."/>
            <person name="Rast P."/>
            <person name="Oberbeckmann S."/>
            <person name="Bunk B."/>
            <person name="Jeske O."/>
            <person name="Meyerdierks A."/>
            <person name="Storesund J.E."/>
            <person name="Kallscheuer N."/>
            <person name="Luecker S."/>
            <person name="Lage O.M."/>
            <person name="Pohl T."/>
            <person name="Merkel B.J."/>
            <person name="Hornburger P."/>
            <person name="Mueller R.-W."/>
            <person name="Bruemmer F."/>
            <person name="Labrenz M."/>
            <person name="Spormann A.M."/>
            <person name="Op den Camp H."/>
            <person name="Overmann J."/>
            <person name="Amann R."/>
            <person name="Jetten M.S.M."/>
            <person name="Mascher T."/>
            <person name="Medema M.H."/>
            <person name="Devos D.P."/>
            <person name="Kaster A.-K."/>
            <person name="Ovreas L."/>
            <person name="Rohde M."/>
            <person name="Galperin M.Y."/>
            <person name="Jogler C."/>
        </authorList>
    </citation>
    <scope>NUCLEOTIDE SEQUENCE [LARGE SCALE GENOMIC DNA]</scope>
    <source>
        <strain evidence="10 11">I41</strain>
    </source>
</reference>
<keyword evidence="11" id="KW-1185">Reference proteome</keyword>
<dbReference type="NCBIfam" id="TIGR00376">
    <property type="entry name" value="IGHMBP2 family helicase"/>
    <property type="match status" value="1"/>
</dbReference>
<dbReference type="GO" id="GO:0003677">
    <property type="term" value="F:DNA binding"/>
    <property type="evidence" value="ECO:0007669"/>
    <property type="project" value="InterPro"/>
</dbReference>
<evidence type="ECO:0000256" key="2">
    <source>
        <dbReference type="ARBA" id="ARBA00007913"/>
    </source>
</evidence>
<evidence type="ECO:0000256" key="8">
    <source>
        <dbReference type="ARBA" id="ARBA00022840"/>
    </source>
</evidence>
<dbReference type="EC" id="3.6.4.12" evidence="3"/>
<name>A0A517U0J3_9BACT</name>
<evidence type="ECO:0000256" key="7">
    <source>
        <dbReference type="ARBA" id="ARBA00022806"/>
    </source>
</evidence>
<dbReference type="InterPro" id="IPR041679">
    <property type="entry name" value="DNA2/NAM7-like_C"/>
</dbReference>
<dbReference type="Pfam" id="PF13087">
    <property type="entry name" value="AAA_12"/>
    <property type="match status" value="1"/>
</dbReference>
<dbReference type="PANTHER" id="PTHR43788:SF8">
    <property type="entry name" value="DNA-BINDING PROTEIN SMUBP-2"/>
    <property type="match status" value="1"/>
</dbReference>
<accession>A0A517U0J3</accession>
<organism evidence="10 11">
    <name type="scientific">Lacipirellula limnantheis</name>
    <dbReference type="NCBI Taxonomy" id="2528024"/>
    <lineage>
        <taxon>Bacteria</taxon>
        <taxon>Pseudomonadati</taxon>
        <taxon>Planctomycetota</taxon>
        <taxon>Planctomycetia</taxon>
        <taxon>Pirellulales</taxon>
        <taxon>Lacipirellulaceae</taxon>
        <taxon>Lacipirellula</taxon>
    </lineage>
</organism>
<dbReference type="GO" id="GO:0043139">
    <property type="term" value="F:5'-3' DNA helicase activity"/>
    <property type="evidence" value="ECO:0007669"/>
    <property type="project" value="TreeGrafter"/>
</dbReference>
<dbReference type="InterPro" id="IPR047187">
    <property type="entry name" value="SF1_C_Upf1"/>
</dbReference>
<dbReference type="GO" id="GO:0003723">
    <property type="term" value="F:RNA binding"/>
    <property type="evidence" value="ECO:0007669"/>
    <property type="project" value="InterPro"/>
</dbReference>
<evidence type="ECO:0000256" key="6">
    <source>
        <dbReference type="ARBA" id="ARBA00022801"/>
    </source>
</evidence>
<dbReference type="InterPro" id="IPR048761">
    <property type="entry name" value="SMUBP-2_HCS1_1B"/>
</dbReference>
<evidence type="ECO:0000313" key="10">
    <source>
        <dbReference type="EMBL" id="QDT74125.1"/>
    </source>
</evidence>
<dbReference type="Gene3D" id="2.40.30.270">
    <property type="match status" value="1"/>
</dbReference>
<dbReference type="AlphaFoldDB" id="A0A517U0J3"/>
<gene>
    <name evidence="10" type="primary">recD2</name>
    <name evidence="10" type="ORF">I41_33200</name>
</gene>
<comment type="similarity">
    <text evidence="2">Belongs to the DNA2/NAM7 helicase family.</text>
</comment>
<proteinExistence type="inferred from homology"/>
<dbReference type="FunFam" id="3.40.50.300:FF:000326">
    <property type="entry name" value="P-loop containing nucleoside triphosphate hydrolase"/>
    <property type="match status" value="1"/>
</dbReference>
<evidence type="ECO:0000313" key="11">
    <source>
        <dbReference type="Proteomes" id="UP000317909"/>
    </source>
</evidence>
<dbReference type="InterPro" id="IPR041677">
    <property type="entry name" value="DNA2/NAM7_AAA_11"/>
</dbReference>
<dbReference type="SMART" id="SM00487">
    <property type="entry name" value="DEXDc"/>
    <property type="match status" value="1"/>
</dbReference>
<feature type="domain" description="Helicase ATP-binding" evidence="9">
    <location>
        <begin position="177"/>
        <end position="431"/>
    </location>
</feature>
<dbReference type="GO" id="GO:0005524">
    <property type="term" value="F:ATP binding"/>
    <property type="evidence" value="ECO:0007669"/>
    <property type="project" value="UniProtKB-KW"/>
</dbReference>
<dbReference type="Gene3D" id="3.40.50.300">
    <property type="entry name" value="P-loop containing nucleotide triphosphate hydrolases"/>
    <property type="match status" value="2"/>
</dbReference>
<dbReference type="GO" id="GO:0005737">
    <property type="term" value="C:cytoplasm"/>
    <property type="evidence" value="ECO:0007669"/>
    <property type="project" value="UniProtKB-SubCell"/>
</dbReference>
<dbReference type="GO" id="GO:0005694">
    <property type="term" value="C:chromosome"/>
    <property type="evidence" value="ECO:0007669"/>
    <property type="project" value="UniProtKB-ARBA"/>
</dbReference>
<dbReference type="SUPFAM" id="SSF52540">
    <property type="entry name" value="P-loop containing nucleoside triphosphate hydrolases"/>
    <property type="match status" value="1"/>
</dbReference>
<evidence type="ECO:0000259" key="9">
    <source>
        <dbReference type="SMART" id="SM00487"/>
    </source>
</evidence>
<protein>
    <recommendedName>
        <fullName evidence="3">DNA helicase</fullName>
        <ecNumber evidence="3">3.6.4.12</ecNumber>
    </recommendedName>
</protein>
<keyword evidence="4" id="KW-0963">Cytoplasm</keyword>
<dbReference type="PANTHER" id="PTHR43788">
    <property type="entry name" value="DNA2/NAM7 HELICASE FAMILY MEMBER"/>
    <property type="match status" value="1"/>
</dbReference>
<dbReference type="CDD" id="cd18044">
    <property type="entry name" value="DEXXQc_SMUBP2"/>
    <property type="match status" value="1"/>
</dbReference>
<dbReference type="KEGG" id="llh:I41_33200"/>
<keyword evidence="7 10" id="KW-0347">Helicase</keyword>
<dbReference type="Proteomes" id="UP000317909">
    <property type="component" value="Chromosome"/>
</dbReference>
<evidence type="ECO:0000256" key="1">
    <source>
        <dbReference type="ARBA" id="ARBA00004496"/>
    </source>
</evidence>
<dbReference type="InterPro" id="IPR027417">
    <property type="entry name" value="P-loop_NTPase"/>
</dbReference>
<evidence type="ECO:0000256" key="3">
    <source>
        <dbReference type="ARBA" id="ARBA00012551"/>
    </source>
</evidence>
<dbReference type="CDD" id="cd18808">
    <property type="entry name" value="SF1_C_Upf1"/>
    <property type="match status" value="1"/>
</dbReference>
<evidence type="ECO:0000256" key="5">
    <source>
        <dbReference type="ARBA" id="ARBA00022741"/>
    </source>
</evidence>
<keyword evidence="5" id="KW-0547">Nucleotide-binding</keyword>
<keyword evidence="6 10" id="KW-0378">Hydrolase</keyword>
<dbReference type="OrthoDB" id="9757917at2"/>
<sequence length="630" mass="70796">MELEAKAEAQRLAERRQVRTRKTAERTGETLLDLAIEEHRTGLNGRHLLTLVKRNRTLDLPWNRLRIGSPVLLTPLSGDESKNYPGVVSARTFRSIEVAFDHWVDGDRFDLDLSVDEVSRNRERAALQSLRMAKGRVAELRQIILGPFDETNHRDRQPRFRAHAPIAEHERPVAEHPSAHLNASQQEAIRFALSAEDLAIIHGPPGTGKTTSVVEFIRQAVEEGSRVLACAPSNTAVDNLLERLVVAGVRVVRVGHPARVMERLRQHTLDSVVESHEHMRWVKELYRTAEALFKKADGDSRSRHAYAAKAEWRREAKQHKADARRLERDIIADVLDSADVICATTTIDEDVLGDRTFDWVVVDEACQSTESACWIPLLRADRILLAGDHCQLPPTVLAKEAAAQGYDRSMMQRLVERYGDAITRQLTVQYRMHEAIMDFSSEQFYGGTLLADETVRNHTLAGLAGIEESPFTQAPLEFIDTAGADYDERQEEDGLSRLNPDEAALVLKKVDKLIAAGLPAADVAVIAPYAAQVRWLRQHATHDELEIDTVDGFQGREKEAVVISLVRSNRQGEIGFLADTRRMNVALTRARRKLIVIGDSATLGAHAFYAAMLDYFQAHDAYHTVWEEME</sequence>